<keyword evidence="2 3" id="KW-0238">DNA-binding</keyword>
<dbReference type="GO" id="GO:0015074">
    <property type="term" value="P:DNA integration"/>
    <property type="evidence" value="ECO:0007669"/>
    <property type="project" value="UniProtKB-KW"/>
</dbReference>
<name>A0A084EGY4_SPHYA</name>
<evidence type="ECO:0000256" key="1">
    <source>
        <dbReference type="ARBA" id="ARBA00022908"/>
    </source>
</evidence>
<dbReference type="EMBL" id="JGVR01000024">
    <property type="protein sequence ID" value="KEZ17226.1"/>
    <property type="molecule type" value="Genomic_DNA"/>
</dbReference>
<sequence>MIRLLPTGIIVHTTSECVIGGVPYPEIPTLIWPEGVDEAASDWFRYLIKTKALSATTVHQYAKNIRHFLFYCRRFKRKWDTVDDQFLIQWRTYLIRVREIDLNSVRYSLERIFEFYVWAEQSKRLRYHVGIYPQRELPAKRRFVTFPIDAHITRRSRKSGDVATGWRCTVLPKRGSRPARHTMTDEEMDLLISTEK</sequence>
<reference evidence="5 6" key="1">
    <citation type="submission" date="2014-03" db="EMBL/GenBank/DDBJ databases">
        <title>Genome sequence of Sphingobium yanoikuyae B1.</title>
        <authorList>
            <person name="Gan H.M."/>
            <person name="Gan H.Y."/>
            <person name="Savka M.A."/>
        </authorList>
    </citation>
    <scope>NUCLEOTIDE SEQUENCE [LARGE SCALE GENOMIC DNA]</scope>
    <source>
        <strain evidence="5 6">B1</strain>
    </source>
</reference>
<dbReference type="AlphaFoldDB" id="A0A084EGY4"/>
<dbReference type="Pfam" id="PF02899">
    <property type="entry name" value="Phage_int_SAM_1"/>
    <property type="match status" value="1"/>
</dbReference>
<evidence type="ECO:0000259" key="4">
    <source>
        <dbReference type="PROSITE" id="PS51900"/>
    </source>
</evidence>
<dbReference type="InterPro" id="IPR010998">
    <property type="entry name" value="Integrase_recombinase_N"/>
</dbReference>
<evidence type="ECO:0000313" key="6">
    <source>
        <dbReference type="Proteomes" id="UP000028534"/>
    </source>
</evidence>
<organism evidence="5 6">
    <name type="scientific">Sphingobium yanoikuyae</name>
    <name type="common">Sphingomonas yanoikuyae</name>
    <dbReference type="NCBI Taxonomy" id="13690"/>
    <lineage>
        <taxon>Bacteria</taxon>
        <taxon>Pseudomonadati</taxon>
        <taxon>Pseudomonadota</taxon>
        <taxon>Alphaproteobacteria</taxon>
        <taxon>Sphingomonadales</taxon>
        <taxon>Sphingomonadaceae</taxon>
        <taxon>Sphingobium</taxon>
    </lineage>
</organism>
<evidence type="ECO:0000256" key="3">
    <source>
        <dbReference type="PROSITE-ProRule" id="PRU01248"/>
    </source>
</evidence>
<keyword evidence="1" id="KW-0229">DNA integration</keyword>
<evidence type="ECO:0000256" key="2">
    <source>
        <dbReference type="ARBA" id="ARBA00023125"/>
    </source>
</evidence>
<dbReference type="Gene3D" id="1.10.150.130">
    <property type="match status" value="1"/>
</dbReference>
<proteinExistence type="predicted"/>
<dbReference type="GO" id="GO:0003677">
    <property type="term" value="F:DNA binding"/>
    <property type="evidence" value="ECO:0007669"/>
    <property type="project" value="UniProtKB-UniRule"/>
</dbReference>
<dbReference type="PROSITE" id="PS51900">
    <property type="entry name" value="CB"/>
    <property type="match status" value="1"/>
</dbReference>
<comment type="caution">
    <text evidence="5">The sequence shown here is derived from an EMBL/GenBank/DDBJ whole genome shotgun (WGS) entry which is preliminary data.</text>
</comment>
<accession>A0A084EGY4</accession>
<dbReference type="Proteomes" id="UP000028534">
    <property type="component" value="Unassembled WGS sequence"/>
</dbReference>
<dbReference type="InterPro" id="IPR044068">
    <property type="entry name" value="CB"/>
</dbReference>
<dbReference type="PATRIC" id="fig|13690.10.peg.3813"/>
<dbReference type="RefSeq" id="WP_155276468.1">
    <property type="nucleotide sequence ID" value="NZ_JGVR01000024.1"/>
</dbReference>
<gene>
    <name evidence="5" type="ORF">CP98_03726</name>
</gene>
<evidence type="ECO:0000313" key="5">
    <source>
        <dbReference type="EMBL" id="KEZ17226.1"/>
    </source>
</evidence>
<protein>
    <submittedName>
        <fullName evidence="5">Site-specific recombinase XerD</fullName>
    </submittedName>
</protein>
<dbReference type="InterPro" id="IPR004107">
    <property type="entry name" value="Integrase_SAM-like_N"/>
</dbReference>
<feature type="domain" description="Core-binding (CB)" evidence="4">
    <location>
        <begin position="34"/>
        <end position="120"/>
    </location>
</feature>